<keyword evidence="1" id="KW-1133">Transmembrane helix</keyword>
<gene>
    <name evidence="2" type="ORF">UFOPK3610_01583</name>
</gene>
<keyword evidence="1" id="KW-0472">Membrane</keyword>
<feature type="transmembrane region" description="Helical" evidence="1">
    <location>
        <begin position="78"/>
        <end position="99"/>
    </location>
</feature>
<dbReference type="EMBL" id="CAFBMR010000085">
    <property type="protein sequence ID" value="CAB4924162.1"/>
    <property type="molecule type" value="Genomic_DNA"/>
</dbReference>
<sequence>MTARREYTLVWLALAVVAVGLLLAWQATWAAGTEKLSSGGLVDVSASGAQITPLGSAAAIVIIAMAVLVLITGRILRVIAGVIISASAIAAALIGLRVVTGVQQAALWNTYDGVIDVSATLWGWVAVLLALIAAVLGVLVAVRAPRWPGFSTRYDRGARQPRDAWEALDRGLDPTLDE</sequence>
<accession>A0A6J7I0B8</accession>
<keyword evidence="1" id="KW-0812">Transmembrane</keyword>
<reference evidence="2" key="1">
    <citation type="submission" date="2020-05" db="EMBL/GenBank/DDBJ databases">
        <authorList>
            <person name="Chiriac C."/>
            <person name="Salcher M."/>
            <person name="Ghai R."/>
            <person name="Kavagutti S V."/>
        </authorList>
    </citation>
    <scope>NUCLEOTIDE SEQUENCE</scope>
</reference>
<feature type="transmembrane region" description="Helical" evidence="1">
    <location>
        <begin position="119"/>
        <end position="142"/>
    </location>
</feature>
<proteinExistence type="predicted"/>
<dbReference type="Pfam" id="PF09534">
    <property type="entry name" value="Trp_oprn_chp"/>
    <property type="match status" value="1"/>
</dbReference>
<protein>
    <submittedName>
        <fullName evidence="2">Unannotated protein</fullName>
    </submittedName>
</protein>
<organism evidence="2">
    <name type="scientific">freshwater metagenome</name>
    <dbReference type="NCBI Taxonomy" id="449393"/>
    <lineage>
        <taxon>unclassified sequences</taxon>
        <taxon>metagenomes</taxon>
        <taxon>ecological metagenomes</taxon>
    </lineage>
</organism>
<dbReference type="InterPro" id="IPR019051">
    <property type="entry name" value="Trp_biosyn_TM_oprn/chp"/>
</dbReference>
<dbReference type="AlphaFoldDB" id="A0A6J7I0B8"/>
<evidence type="ECO:0000313" key="2">
    <source>
        <dbReference type="EMBL" id="CAB4924162.1"/>
    </source>
</evidence>
<feature type="transmembrane region" description="Helical" evidence="1">
    <location>
        <begin position="54"/>
        <end position="71"/>
    </location>
</feature>
<evidence type="ECO:0000256" key="1">
    <source>
        <dbReference type="SAM" id="Phobius"/>
    </source>
</evidence>
<name>A0A6J7I0B8_9ZZZZ</name>